<evidence type="ECO:0000256" key="1">
    <source>
        <dbReference type="ARBA" id="ARBA00022801"/>
    </source>
</evidence>
<dbReference type="InterPro" id="IPR003610">
    <property type="entry name" value="CBM5/12"/>
</dbReference>
<name>A0A9W4GP87_9ACTN</name>
<protein>
    <submittedName>
        <fullName evidence="4">Chitin-binding type-3 domain-containing protein</fullName>
    </submittedName>
</protein>
<dbReference type="GO" id="GO:0030246">
    <property type="term" value="F:carbohydrate binding"/>
    <property type="evidence" value="ECO:0007669"/>
    <property type="project" value="InterPro"/>
</dbReference>
<dbReference type="InterPro" id="IPR001223">
    <property type="entry name" value="Glyco_hydro18_cat"/>
</dbReference>
<feature type="chain" id="PRO_5040936715" evidence="2">
    <location>
        <begin position="35"/>
        <end position="475"/>
    </location>
</feature>
<dbReference type="AlphaFoldDB" id="A0A9W4GP87"/>
<dbReference type="Gene3D" id="2.10.10.20">
    <property type="entry name" value="Carbohydrate-binding module superfamily 5/12"/>
    <property type="match status" value="1"/>
</dbReference>
<sequence length="475" mass="48107">MSRSVPARRALTAALTAALPAAALSVVAAAPAHAAGGAFPAHYSAPYLEIDSSTAGDLAADLSASGDKFYTLAFLTPKSGCTPMWERGSDPVGAFKSQIGSLQAAGGNVIISFGGAAGGELAQTCTSVSSLTAAYANVVNTYGVTRLDFDIEGSVLNDTVSNARRDQALAALQAQYPNVQIDFTLPVDPGGLPTNAMNMLKDAKSKGVKVNLVDIMTMDFGDGQNALNDAESAANGTAPQLASLYGITTAQAFNRLGLTPIAGQNDDNEFFSQANAQTLETFAASKGVQELSFWEVDGYDKPLNYAYSKIFQKITSGTVANDFSVALSPVSGSVKAGSAVSTAVSTAVTSGSAESVALSASGLPSGASASFIPSAVTSGGSSTLTITTGAATPAGTYAVTVTGTAATGTHTATYTLTVTAPSGGTCNPAWSATASYIPNDEVSYSGHNYTALYWSTGVTPGSAIAWNIWQDNGTC</sequence>
<reference evidence="4" key="1">
    <citation type="submission" date="2021-05" db="EMBL/GenBank/DDBJ databases">
        <authorList>
            <person name="Arsene-Ploetze F."/>
        </authorList>
    </citation>
    <scope>NUCLEOTIDE SEQUENCE</scope>
    <source>
        <strain evidence="4">DSM 42138</strain>
    </source>
</reference>
<evidence type="ECO:0000313" key="4">
    <source>
        <dbReference type="EMBL" id="CAG6392128.1"/>
    </source>
</evidence>
<proteinExistence type="predicted"/>
<dbReference type="GO" id="GO:0004553">
    <property type="term" value="F:hydrolase activity, hydrolyzing O-glycosyl compounds"/>
    <property type="evidence" value="ECO:0007669"/>
    <property type="project" value="InterPro"/>
</dbReference>
<keyword evidence="2" id="KW-0732">Signal</keyword>
<dbReference type="GO" id="GO:0005576">
    <property type="term" value="C:extracellular region"/>
    <property type="evidence" value="ECO:0007669"/>
    <property type="project" value="InterPro"/>
</dbReference>
<accession>A0A9W4GP87</accession>
<dbReference type="CDD" id="cd12215">
    <property type="entry name" value="ChiC_BD"/>
    <property type="match status" value="1"/>
</dbReference>
<dbReference type="GO" id="GO:0005975">
    <property type="term" value="P:carbohydrate metabolic process"/>
    <property type="evidence" value="ECO:0007669"/>
    <property type="project" value="InterPro"/>
</dbReference>
<dbReference type="InterPro" id="IPR013783">
    <property type="entry name" value="Ig-like_fold"/>
</dbReference>
<dbReference type="InterPro" id="IPR006311">
    <property type="entry name" value="TAT_signal"/>
</dbReference>
<dbReference type="SUPFAM" id="SSF51055">
    <property type="entry name" value="Carbohydrate binding domain"/>
    <property type="match status" value="1"/>
</dbReference>
<keyword evidence="5" id="KW-1185">Reference proteome</keyword>
<dbReference type="SUPFAM" id="SSF51445">
    <property type="entry name" value="(Trans)glycosidases"/>
    <property type="match status" value="1"/>
</dbReference>
<comment type="caution">
    <text evidence="4">The sequence shown here is derived from an EMBL/GenBank/DDBJ whole genome shotgun (WGS) entry which is preliminary data.</text>
</comment>
<dbReference type="RefSeq" id="WP_251486205.1">
    <property type="nucleotide sequence ID" value="NZ_CAJSLV010000043.1"/>
</dbReference>
<evidence type="ECO:0000313" key="5">
    <source>
        <dbReference type="Proteomes" id="UP001152519"/>
    </source>
</evidence>
<dbReference type="SMART" id="SM00495">
    <property type="entry name" value="ChtBD3"/>
    <property type="match status" value="1"/>
</dbReference>
<dbReference type="Gene3D" id="3.20.20.80">
    <property type="entry name" value="Glycosidases"/>
    <property type="match status" value="1"/>
</dbReference>
<evidence type="ECO:0000256" key="2">
    <source>
        <dbReference type="SAM" id="SignalP"/>
    </source>
</evidence>
<dbReference type="PANTHER" id="PTHR42976">
    <property type="entry name" value="BIFUNCTIONAL CHITINASE/LYSOZYME-RELATED"/>
    <property type="match status" value="1"/>
</dbReference>
<dbReference type="PROSITE" id="PS51910">
    <property type="entry name" value="GH18_2"/>
    <property type="match status" value="1"/>
</dbReference>
<dbReference type="PROSITE" id="PS51318">
    <property type="entry name" value="TAT"/>
    <property type="match status" value="1"/>
</dbReference>
<feature type="signal peptide" evidence="2">
    <location>
        <begin position="1"/>
        <end position="34"/>
    </location>
</feature>
<feature type="domain" description="GH18" evidence="3">
    <location>
        <begin position="41"/>
        <end position="314"/>
    </location>
</feature>
<dbReference type="InterPro" id="IPR036573">
    <property type="entry name" value="CBM_sf_5/12"/>
</dbReference>
<dbReference type="PANTHER" id="PTHR42976:SF1">
    <property type="entry name" value="GH18 DOMAIN-CONTAINING PROTEIN-RELATED"/>
    <property type="match status" value="1"/>
</dbReference>
<dbReference type="Gene3D" id="2.60.40.10">
    <property type="entry name" value="Immunoglobulins"/>
    <property type="match status" value="1"/>
</dbReference>
<organism evidence="4 5">
    <name type="scientific">Actinacidiphila cocklensis</name>
    <dbReference type="NCBI Taxonomy" id="887465"/>
    <lineage>
        <taxon>Bacteria</taxon>
        <taxon>Bacillati</taxon>
        <taxon>Actinomycetota</taxon>
        <taxon>Actinomycetes</taxon>
        <taxon>Kitasatosporales</taxon>
        <taxon>Streptomycetaceae</taxon>
        <taxon>Actinacidiphila</taxon>
    </lineage>
</organism>
<dbReference type="InterPro" id="IPR017853">
    <property type="entry name" value="GH"/>
</dbReference>
<dbReference type="EMBL" id="CAJSLV010000043">
    <property type="protein sequence ID" value="CAG6392128.1"/>
    <property type="molecule type" value="Genomic_DNA"/>
</dbReference>
<dbReference type="InterPro" id="IPR052750">
    <property type="entry name" value="GH18_Chitinase"/>
</dbReference>
<keyword evidence="1" id="KW-0378">Hydrolase</keyword>
<dbReference type="Proteomes" id="UP001152519">
    <property type="component" value="Unassembled WGS sequence"/>
</dbReference>
<evidence type="ECO:0000259" key="3">
    <source>
        <dbReference type="PROSITE" id="PS51910"/>
    </source>
</evidence>
<gene>
    <name evidence="4" type="ORF">SCOCK_150100</name>
</gene>